<proteinExistence type="predicted"/>
<evidence type="ECO:0000313" key="1">
    <source>
        <dbReference type="EMBL" id="AFH92121.1"/>
    </source>
</evidence>
<name>A0A140NGW2_PROSM</name>
<sequence>MYGLPKYHLKIEVKVFHLTRTILITTLLFFGLINASAKTHYTIDDLSTEGMLTLSMDLPKSEQEQKLIVRGEAWGLKPQINHPQCQGTLLKKNTENEWIVPIGCERVSWHVLPNKVAKGHVDASKQATIFITSEYQNKKQILLSEPTSLLRLVNDEEGIIRAADGIAIYGAKAENTSAWSVPAYYKAPEFYLVGDIRLQQVDLTNMKVRYFSDNVTLTDQYQLNGYHQQALKYLTKALSISPQDKRDNTLLVIWLGSNEKNGFIGGAAGGRSFVANYLYSDKKDDKNINLNNAKTQLVIAHEQFHQLIDMVRENKSTQPAWVEEGLAQYYALKALKQMESQPQIVSSIESAMMPLNAPVTHTFIELDKRFKAGDRSVYAEFYSQGATFWRKLDTILQKVANNPSGLDPFITELMTLPSESNGDLPASFKNKMIAIGGEPVNILFQQYIGQ</sequence>
<dbReference type="InterPro" id="IPR027268">
    <property type="entry name" value="Peptidase_M4/M1_CTD_sf"/>
</dbReference>
<dbReference type="HOGENOM" id="CLU_608150_0_0_6"/>
<dbReference type="Proteomes" id="UP000005012">
    <property type="component" value="Chromosome"/>
</dbReference>
<reference evidence="2" key="2">
    <citation type="submission" date="2012-04" db="EMBL/GenBank/DDBJ databases">
        <title>Complete genome sequence of Providencia stuartii clinical isolate MRSN 2154.</title>
        <authorList>
            <person name="Clifford R.J."/>
            <person name="Hang J."/>
            <person name="Riley M.C."/>
            <person name="Onmus-Leone F."/>
            <person name="Kuschner R.A."/>
            <person name="Lesho E.P."/>
            <person name="Waterman P.E."/>
        </authorList>
    </citation>
    <scope>NUCLEOTIDE SEQUENCE [LARGE SCALE GENOMIC DNA]</scope>
    <source>
        <strain evidence="2">MRSN 2154</strain>
    </source>
</reference>
<protein>
    <submittedName>
        <fullName evidence="1">Uncharacterized protein</fullName>
    </submittedName>
</protein>
<reference evidence="1 2" key="1">
    <citation type="journal article" date="2012" name="J. Bacteriol.">
        <title>Complete Genome Sequence of Providencia stuartii Clinical Isolate MRSN 2154.</title>
        <authorList>
            <person name="Clifford R.J."/>
            <person name="Hang J."/>
            <person name="Riley M.C."/>
            <person name="Onmus-Leone F."/>
            <person name="Kuschner R.A."/>
            <person name="Lesho E.P."/>
            <person name="Waterman P.E."/>
        </authorList>
    </citation>
    <scope>NUCLEOTIDE SEQUENCE [LARGE SCALE GENOMIC DNA]</scope>
    <source>
        <strain evidence="1 2">MRSN 2154</strain>
    </source>
</reference>
<organism evidence="1 2">
    <name type="scientific">Providencia stuartii (strain MRSN 2154)</name>
    <dbReference type="NCBI Taxonomy" id="1157951"/>
    <lineage>
        <taxon>Bacteria</taxon>
        <taxon>Pseudomonadati</taxon>
        <taxon>Pseudomonadota</taxon>
        <taxon>Gammaproteobacteria</taxon>
        <taxon>Enterobacterales</taxon>
        <taxon>Morganellaceae</taxon>
        <taxon>Providencia</taxon>
    </lineage>
</organism>
<evidence type="ECO:0000313" key="2">
    <source>
        <dbReference type="Proteomes" id="UP000005012"/>
    </source>
</evidence>
<dbReference type="OrthoDB" id="7871637at2"/>
<dbReference type="AlphaFoldDB" id="A0A140NGW2"/>
<dbReference type="PATRIC" id="fig|1157951.4.peg.223"/>
<dbReference type="SUPFAM" id="SSF55486">
    <property type="entry name" value="Metalloproteases ('zincins'), catalytic domain"/>
    <property type="match status" value="1"/>
</dbReference>
<dbReference type="Gene3D" id="1.10.390.10">
    <property type="entry name" value="Neutral Protease Domain 2"/>
    <property type="match status" value="1"/>
</dbReference>
<gene>
    <name evidence="1" type="ordered locus">S70_01115</name>
</gene>
<dbReference type="EMBL" id="CP003488">
    <property type="protein sequence ID" value="AFH92121.1"/>
    <property type="molecule type" value="Genomic_DNA"/>
</dbReference>
<accession>A0A140NGW2</accession>
<dbReference type="KEGG" id="psi:S70_01115"/>